<reference evidence="1" key="1">
    <citation type="journal article" date="2014" name="Front. Microbiol.">
        <title>High frequency of phylogenetically diverse reductive dehalogenase-homologous genes in deep subseafloor sedimentary metagenomes.</title>
        <authorList>
            <person name="Kawai M."/>
            <person name="Futagami T."/>
            <person name="Toyoda A."/>
            <person name="Takaki Y."/>
            <person name="Nishi S."/>
            <person name="Hori S."/>
            <person name="Arai W."/>
            <person name="Tsubouchi T."/>
            <person name="Morono Y."/>
            <person name="Uchiyama I."/>
            <person name="Ito T."/>
            <person name="Fujiyama A."/>
            <person name="Inagaki F."/>
            <person name="Takami H."/>
        </authorList>
    </citation>
    <scope>NUCLEOTIDE SEQUENCE</scope>
    <source>
        <strain evidence="1">Expedition CK06-06</strain>
    </source>
</reference>
<comment type="caution">
    <text evidence="1">The sequence shown here is derived from an EMBL/GenBank/DDBJ whole genome shotgun (WGS) entry which is preliminary data.</text>
</comment>
<protein>
    <submittedName>
        <fullName evidence="1">Uncharacterized protein</fullName>
    </submittedName>
</protein>
<proteinExistence type="predicted"/>
<dbReference type="InterPro" id="IPR020568">
    <property type="entry name" value="Ribosomal_Su5_D2-typ_SF"/>
</dbReference>
<dbReference type="InterPro" id="IPR053034">
    <property type="entry name" value="Glucuronokinase-like"/>
</dbReference>
<evidence type="ECO:0000313" key="1">
    <source>
        <dbReference type="EMBL" id="GAI38773.1"/>
    </source>
</evidence>
<dbReference type="AlphaFoldDB" id="X1N5A3"/>
<feature type="non-terminal residue" evidence="1">
    <location>
        <position position="93"/>
    </location>
</feature>
<dbReference type="SUPFAM" id="SSF54211">
    <property type="entry name" value="Ribosomal protein S5 domain 2-like"/>
    <property type="match status" value="1"/>
</dbReference>
<organism evidence="1">
    <name type="scientific">marine sediment metagenome</name>
    <dbReference type="NCBI Taxonomy" id="412755"/>
    <lineage>
        <taxon>unclassified sequences</taxon>
        <taxon>metagenomes</taxon>
        <taxon>ecological metagenomes</taxon>
    </lineage>
</organism>
<gene>
    <name evidence="1" type="ORF">S06H3_46162</name>
</gene>
<dbReference type="PANTHER" id="PTHR38710:SF1">
    <property type="entry name" value="WITH PUTATIVE URIDYL PYROPHOSPHORYLASE-RELATED"/>
    <property type="match status" value="1"/>
</dbReference>
<dbReference type="PANTHER" id="PTHR38710">
    <property type="entry name" value="WITH PUTATIVE URIDYL PYROPHOSPHORYLASE-RELATED"/>
    <property type="match status" value="1"/>
</dbReference>
<dbReference type="EMBL" id="BARV01028896">
    <property type="protein sequence ID" value="GAI38773.1"/>
    <property type="molecule type" value="Genomic_DNA"/>
</dbReference>
<sequence>MIIRTKAYPRVGLVGNPSDGYFGKTISFAFSDFHTEVVLYETPKLEILGSEKDHSHFESIGNLANDVELHGYYGGIRLLKATAKKFYDYCRDN</sequence>
<accession>X1N5A3</accession>
<name>X1N5A3_9ZZZZ</name>